<proteinExistence type="predicted"/>
<keyword evidence="1" id="KW-0812">Transmembrane</keyword>
<organism evidence="2">
    <name type="scientific">Rhizophora mucronata</name>
    <name type="common">Asiatic mangrove</name>
    <dbReference type="NCBI Taxonomy" id="61149"/>
    <lineage>
        <taxon>Eukaryota</taxon>
        <taxon>Viridiplantae</taxon>
        <taxon>Streptophyta</taxon>
        <taxon>Embryophyta</taxon>
        <taxon>Tracheophyta</taxon>
        <taxon>Spermatophyta</taxon>
        <taxon>Magnoliopsida</taxon>
        <taxon>eudicotyledons</taxon>
        <taxon>Gunneridae</taxon>
        <taxon>Pentapetalae</taxon>
        <taxon>rosids</taxon>
        <taxon>fabids</taxon>
        <taxon>Malpighiales</taxon>
        <taxon>Rhizophoraceae</taxon>
        <taxon>Rhizophora</taxon>
    </lineage>
</organism>
<reference evidence="2" key="1">
    <citation type="submission" date="2018-02" db="EMBL/GenBank/DDBJ databases">
        <title>Rhizophora mucronata_Transcriptome.</title>
        <authorList>
            <person name="Meera S.P."/>
            <person name="Sreeshan A."/>
            <person name="Augustine A."/>
        </authorList>
    </citation>
    <scope>NUCLEOTIDE SEQUENCE</scope>
    <source>
        <tissue evidence="2">Leaf</tissue>
    </source>
</reference>
<feature type="transmembrane region" description="Helical" evidence="1">
    <location>
        <begin position="123"/>
        <end position="146"/>
    </location>
</feature>
<accession>A0A2P2IKG5</accession>
<feature type="transmembrane region" description="Helical" evidence="1">
    <location>
        <begin position="158"/>
        <end position="182"/>
    </location>
</feature>
<dbReference type="PANTHER" id="PTHR31414:SF15">
    <property type="entry name" value="PLASMA MEMBRANE FUSION PROTEIN"/>
    <property type="match status" value="1"/>
</dbReference>
<dbReference type="GO" id="GO:0009506">
    <property type="term" value="C:plasmodesma"/>
    <property type="evidence" value="ECO:0007669"/>
    <property type="project" value="TreeGrafter"/>
</dbReference>
<sequence length="558" mass="62151">MMREGERRLQTKAMLCNGSNPLIFLVGFFCPLFLFTSSSGATPLASHLKTLSIPGAILGGAENGFVVTWETRRHLAEGNSSLILAAERTQRRDPLDNFKRYNGGYNISSEHYWASVGLTAAPFFVIAGIWFVLFGLCLAFTCLCYCCCPREPYGYSRVCYALSLIFLMLFTISAIAGCVVLYTGQGKFHDSSTNTLEYVVNRANVTAENLSNVSDYLVTARNVDVNSMFLPSSVRNSIDGIEKKINSSSSTLSTQTRKNSKNIQDVLDSTRLSLIILAAVMLALAFLGFLFSILGMQCLVYFLVILGWILVACTFILCGVFLLLHNVVADTCVAMDEWVQNPTAKTAMDDIIPCVDNATAQETLLQTKQVTYQLVHMVDGIISNVSNRNVPRQVGQPLYYNQSGPLVPLLCNPFNSDLTVRPCATGEVELSNATQVWKNYECQVSSSGICKTPGRLTPSLYNQMESAVNISYGLYRYAPFLVDLENCDFVRQTFTDIGHSYCPDLRRYTEWIYIGLVMVSAAVMLSLIFWIIYARERRHRVYTKQFIARSIEGQDKAP</sequence>
<feature type="transmembrane region" description="Helical" evidence="1">
    <location>
        <begin position="272"/>
        <end position="291"/>
    </location>
</feature>
<keyword evidence="1" id="KW-1133">Transmembrane helix</keyword>
<dbReference type="GO" id="GO:0005886">
    <property type="term" value="C:plasma membrane"/>
    <property type="evidence" value="ECO:0007669"/>
    <property type="project" value="TreeGrafter"/>
</dbReference>
<dbReference type="EMBL" id="GGEC01001229">
    <property type="protein sequence ID" value="MBW81712.1"/>
    <property type="molecule type" value="Transcribed_RNA"/>
</dbReference>
<keyword evidence="1" id="KW-0472">Membrane</keyword>
<evidence type="ECO:0000256" key="1">
    <source>
        <dbReference type="SAM" id="Phobius"/>
    </source>
</evidence>
<feature type="transmembrane region" description="Helical" evidence="1">
    <location>
        <begin position="298"/>
        <end position="324"/>
    </location>
</feature>
<feature type="transmembrane region" description="Helical" evidence="1">
    <location>
        <begin position="511"/>
        <end position="534"/>
    </location>
</feature>
<evidence type="ECO:0000313" key="2">
    <source>
        <dbReference type="EMBL" id="MBW81712.1"/>
    </source>
</evidence>
<dbReference type="AlphaFoldDB" id="A0A2P2IKG5"/>
<dbReference type="InterPro" id="IPR040283">
    <property type="entry name" value="DDB_G0292058-like"/>
</dbReference>
<protein>
    <submittedName>
        <fullName evidence="2">Uncharacterized protein MANES_06G043100</fullName>
    </submittedName>
</protein>
<name>A0A2P2IKG5_RHIMU</name>
<dbReference type="PANTHER" id="PTHR31414">
    <property type="entry name" value="TRANSMEMBRANE PROTEIN DDB_G0292058"/>
    <property type="match status" value="1"/>
</dbReference>